<sequence length="287" mass="31906">MPSSDAGTSVPDNSDTMSTSSTVSEMPNVPIPPKEIQHLAPVSPEHPTIATLPPLLGQVQDPAAQTPNLIVSDTIARMLASVESRISTGTILPPSLQALVQAARRLHVVLAKQESRLAHTMVLSTLQRKMGVPPAAAACGIVVLCCIYLQDLMRKQPHWVSTCIGVLYPIWCSIRAIENPREDDDERWLTYWSVYGLLTMLDHRAGWIQKRLKTYHVPKIVLLIWLARYNGSLTVYRHILRPLMHETRKTMLERGWITTTATTTTSEKPTTNGSDDYAPNVPYVIQS</sequence>
<keyword evidence="9" id="KW-1185">Reference proteome</keyword>
<protein>
    <recommendedName>
        <fullName evidence="6">Protein YOP1</fullName>
    </recommendedName>
</protein>
<evidence type="ECO:0000313" key="8">
    <source>
        <dbReference type="EMBL" id="KAH6591053.1"/>
    </source>
</evidence>
<comment type="similarity">
    <text evidence="2 6">Belongs to the DP1 family.</text>
</comment>
<evidence type="ECO:0000256" key="7">
    <source>
        <dbReference type="SAM" id="MobiDB-lite"/>
    </source>
</evidence>
<gene>
    <name evidence="8" type="ORF">BASA50_009053</name>
</gene>
<comment type="subcellular location">
    <subcellularLocation>
        <location evidence="1 6">Membrane</location>
        <topology evidence="1 6">Multi-pass membrane protein</topology>
    </subcellularLocation>
</comment>
<dbReference type="Pfam" id="PF03134">
    <property type="entry name" value="TB2_DP1_HVA22"/>
    <property type="match status" value="1"/>
</dbReference>
<evidence type="ECO:0000256" key="5">
    <source>
        <dbReference type="ARBA" id="ARBA00023136"/>
    </source>
</evidence>
<dbReference type="PANTHER" id="PTHR12300">
    <property type="entry name" value="HVA22-LIKE PROTEINS"/>
    <property type="match status" value="1"/>
</dbReference>
<comment type="caution">
    <text evidence="8">The sequence shown here is derived from an EMBL/GenBank/DDBJ whole genome shotgun (WGS) entry which is preliminary data.</text>
</comment>
<organism evidence="8 9">
    <name type="scientific">Batrachochytrium salamandrivorans</name>
    <dbReference type="NCBI Taxonomy" id="1357716"/>
    <lineage>
        <taxon>Eukaryota</taxon>
        <taxon>Fungi</taxon>
        <taxon>Fungi incertae sedis</taxon>
        <taxon>Chytridiomycota</taxon>
        <taxon>Chytridiomycota incertae sedis</taxon>
        <taxon>Chytridiomycetes</taxon>
        <taxon>Rhizophydiales</taxon>
        <taxon>Rhizophydiales incertae sedis</taxon>
        <taxon>Batrachochytrium</taxon>
    </lineage>
</organism>
<reference evidence="8 9" key="1">
    <citation type="submission" date="2021-02" db="EMBL/GenBank/DDBJ databases">
        <title>Variation within the Batrachochytrium salamandrivorans European outbreak.</title>
        <authorList>
            <person name="Kelly M."/>
            <person name="Pasmans F."/>
            <person name="Shea T.P."/>
            <person name="Munoz J.F."/>
            <person name="Carranza S."/>
            <person name="Cuomo C.A."/>
            <person name="Martel A."/>
        </authorList>
    </citation>
    <scope>NUCLEOTIDE SEQUENCE [LARGE SCALE GENOMIC DNA]</scope>
    <source>
        <strain evidence="8 9">AMFP18/2</strain>
    </source>
</reference>
<dbReference type="Proteomes" id="UP001648503">
    <property type="component" value="Unassembled WGS sequence"/>
</dbReference>
<evidence type="ECO:0000256" key="4">
    <source>
        <dbReference type="ARBA" id="ARBA00022989"/>
    </source>
</evidence>
<dbReference type="PANTHER" id="PTHR12300:SF161">
    <property type="entry name" value="RECEPTOR EXPRESSION-ENHANCING PROTEIN"/>
    <property type="match status" value="1"/>
</dbReference>
<name>A0ABQ8F370_9FUNG</name>
<proteinExistence type="inferred from homology"/>
<evidence type="ECO:0000256" key="1">
    <source>
        <dbReference type="ARBA" id="ARBA00004141"/>
    </source>
</evidence>
<evidence type="ECO:0000256" key="2">
    <source>
        <dbReference type="ARBA" id="ARBA00008573"/>
    </source>
</evidence>
<dbReference type="InterPro" id="IPR004345">
    <property type="entry name" value="TB2_DP1_HVA22"/>
</dbReference>
<feature type="compositionally biased region" description="Polar residues" evidence="7">
    <location>
        <begin position="1"/>
        <end position="25"/>
    </location>
</feature>
<feature type="region of interest" description="Disordered" evidence="7">
    <location>
        <begin position="1"/>
        <end position="27"/>
    </location>
</feature>
<keyword evidence="3" id="KW-0812">Transmembrane</keyword>
<dbReference type="EMBL" id="JAFCIX010000418">
    <property type="protein sequence ID" value="KAH6591053.1"/>
    <property type="molecule type" value="Genomic_DNA"/>
</dbReference>
<keyword evidence="4" id="KW-1133">Transmembrane helix</keyword>
<evidence type="ECO:0000256" key="3">
    <source>
        <dbReference type="ARBA" id="ARBA00022692"/>
    </source>
</evidence>
<evidence type="ECO:0000313" key="9">
    <source>
        <dbReference type="Proteomes" id="UP001648503"/>
    </source>
</evidence>
<accession>A0ABQ8F370</accession>
<keyword evidence="5" id="KW-0472">Membrane</keyword>
<evidence type="ECO:0000256" key="6">
    <source>
        <dbReference type="RuleBase" id="RU362006"/>
    </source>
</evidence>